<comment type="caution">
    <text evidence="1">The sequence shown here is derived from an EMBL/GenBank/DDBJ whole genome shotgun (WGS) entry which is preliminary data.</text>
</comment>
<proteinExistence type="predicted"/>
<evidence type="ECO:0000313" key="2">
    <source>
        <dbReference type="Proteomes" id="UP000242164"/>
    </source>
</evidence>
<dbReference type="EMBL" id="FMIK01000017">
    <property type="protein sequence ID" value="SCL85865.1"/>
    <property type="molecule type" value="Genomic_DNA"/>
</dbReference>
<evidence type="ECO:0000313" key="1">
    <source>
        <dbReference type="EMBL" id="SCL85865.1"/>
    </source>
</evidence>
<dbReference type="Proteomes" id="UP000242164">
    <property type="component" value="Unassembled WGS sequence"/>
</dbReference>
<protein>
    <submittedName>
        <fullName evidence="1">Uncharacterized protein</fullName>
    </submittedName>
</protein>
<name>A0AAX2CDE2_9BACI</name>
<reference evidence="1 2" key="1">
    <citation type="submission" date="2016-08" db="EMBL/GenBank/DDBJ databases">
        <authorList>
            <person name="Loux V."/>
            <person name="Rue O."/>
        </authorList>
    </citation>
    <scope>NUCLEOTIDE SEQUENCE [LARGE SCALE GENOMIC DNA]</scope>
    <source>
        <strain evidence="1 2">AFSSA_08CEB44bac</strain>
    </source>
</reference>
<gene>
    <name evidence="1" type="ORF">BCB44BAC_00843</name>
</gene>
<organism evidence="1 2">
    <name type="scientific">Bacillus cytotoxicus</name>
    <dbReference type="NCBI Taxonomy" id="580165"/>
    <lineage>
        <taxon>Bacteria</taxon>
        <taxon>Bacillati</taxon>
        <taxon>Bacillota</taxon>
        <taxon>Bacilli</taxon>
        <taxon>Bacillales</taxon>
        <taxon>Bacillaceae</taxon>
        <taxon>Bacillus</taxon>
        <taxon>Bacillus cereus group</taxon>
    </lineage>
</organism>
<accession>A0AAX2CDE2</accession>
<dbReference type="AlphaFoldDB" id="A0AAX2CDE2"/>
<sequence length="75" mass="8940">MYLSYVKDCKSQEVLAYHVPSFFQIEVVYQTLEKLKWRLMDTIHPEALLHSEQFVHCLVNAKEIFIISDKLPFTH</sequence>